<reference evidence="1 2" key="1">
    <citation type="submission" date="2015-10" db="EMBL/GenBank/DDBJ databases">
        <title>Genome sequence of Chryseobacterium greenlandense.</title>
        <authorList>
            <person name="Newman J."/>
            <person name="Fischer K."/>
            <person name="Miller J."/>
        </authorList>
    </citation>
    <scope>NUCLEOTIDE SEQUENCE [LARGE SCALE GENOMIC DNA]</scope>
    <source>
        <strain evidence="1 2">UMB34</strain>
    </source>
</reference>
<dbReference type="AlphaFoldDB" id="A0A101CCV5"/>
<organism evidence="1 2">
    <name type="scientific">Chryseobacterium aquaticum subsp. greenlandense</name>
    <dbReference type="NCBI Taxonomy" id="345663"/>
    <lineage>
        <taxon>Bacteria</taxon>
        <taxon>Pseudomonadati</taxon>
        <taxon>Bacteroidota</taxon>
        <taxon>Flavobacteriia</taxon>
        <taxon>Flavobacteriales</taxon>
        <taxon>Weeksellaceae</taxon>
        <taxon>Chryseobacterium group</taxon>
        <taxon>Chryseobacterium</taxon>
    </lineage>
</organism>
<accession>A0A101CCV5</accession>
<comment type="caution">
    <text evidence="1">The sequence shown here is derived from an EMBL/GenBank/DDBJ whole genome shotgun (WGS) entry which is preliminary data.</text>
</comment>
<dbReference type="Proteomes" id="UP000054388">
    <property type="component" value="Unassembled WGS sequence"/>
</dbReference>
<dbReference type="EMBL" id="LMAI01000021">
    <property type="protein sequence ID" value="KUJ53884.1"/>
    <property type="molecule type" value="Genomic_DNA"/>
</dbReference>
<name>A0A101CCV5_9FLAO</name>
<evidence type="ECO:0000313" key="1">
    <source>
        <dbReference type="EMBL" id="KUJ53884.1"/>
    </source>
</evidence>
<evidence type="ECO:0000313" key="2">
    <source>
        <dbReference type="Proteomes" id="UP000054388"/>
    </source>
</evidence>
<protein>
    <submittedName>
        <fullName evidence="1">Uncharacterized protein</fullName>
    </submittedName>
</protein>
<proteinExistence type="predicted"/>
<sequence>MRSYVAIIASKNTKMKILLLSVILLISSKILGQVGINTEIPKATLDVTGNPTIATKLDGIIAPRITGEQLRLKTYTIDQTGAIVYVTSAAIAPLDNQVIMVSLAGYYYFDGIKWVLMSKEPWKIAGTTEEAYENTQNIYQTGNVGIREANPASALSIVNDNQNDNYDDIAIETYSNGSQTPAFVYKSFAGTKASPANLANNAFLGSLYFRGYANNASNTLSAILSKYKGNGTTLLSNLEFYTSNQTATADPKMILDEKGYLGVNELNPKSTLSVNGSISVPFRVITGSTTLTSSDYAIYCAGIPTGGLVITLPDPTTCNGRMYKITIGRIRELGGGATFSTTVISPQLTATNNIYDLMANFSSDGGPTGNADSMTIISDGANWYHISK</sequence>
<gene>
    <name evidence="1" type="ORF">AR686_18185</name>
</gene>